<gene>
    <name evidence="2" type="ORF">FWILDA_LOCUS14259</name>
</gene>
<name>A0A9W4T1X9_9GLOM</name>
<keyword evidence="3" id="KW-1185">Reference proteome</keyword>
<dbReference type="AlphaFoldDB" id="A0A9W4T1X9"/>
<sequence>QEYPASGVKFSIKKEFIWDGRTRGIHSRSRRLSWIQRGKYPDTVGQEEYPDTAGQEEYPARPAVEDSANCWTR</sequence>
<protein>
    <submittedName>
        <fullName evidence="2">3786_t:CDS:1</fullName>
    </submittedName>
</protein>
<organism evidence="2 3">
    <name type="scientific">Funneliformis geosporum</name>
    <dbReference type="NCBI Taxonomy" id="1117311"/>
    <lineage>
        <taxon>Eukaryota</taxon>
        <taxon>Fungi</taxon>
        <taxon>Fungi incertae sedis</taxon>
        <taxon>Mucoromycota</taxon>
        <taxon>Glomeromycotina</taxon>
        <taxon>Glomeromycetes</taxon>
        <taxon>Glomerales</taxon>
        <taxon>Glomeraceae</taxon>
        <taxon>Funneliformis</taxon>
    </lineage>
</organism>
<evidence type="ECO:0000313" key="3">
    <source>
        <dbReference type="Proteomes" id="UP001153678"/>
    </source>
</evidence>
<proteinExistence type="predicted"/>
<reference evidence="2" key="1">
    <citation type="submission" date="2022-08" db="EMBL/GenBank/DDBJ databases">
        <authorList>
            <person name="Kallberg Y."/>
            <person name="Tangrot J."/>
            <person name="Rosling A."/>
        </authorList>
    </citation>
    <scope>NUCLEOTIDE SEQUENCE</scope>
    <source>
        <strain evidence="2">Wild A</strain>
    </source>
</reference>
<accession>A0A9W4T1X9</accession>
<evidence type="ECO:0000313" key="2">
    <source>
        <dbReference type="EMBL" id="CAI2189799.1"/>
    </source>
</evidence>
<comment type="caution">
    <text evidence="2">The sequence shown here is derived from an EMBL/GenBank/DDBJ whole genome shotgun (WGS) entry which is preliminary data.</text>
</comment>
<feature type="region of interest" description="Disordered" evidence="1">
    <location>
        <begin position="43"/>
        <end position="73"/>
    </location>
</feature>
<feature type="non-terminal residue" evidence="2">
    <location>
        <position position="1"/>
    </location>
</feature>
<evidence type="ECO:0000256" key="1">
    <source>
        <dbReference type="SAM" id="MobiDB-lite"/>
    </source>
</evidence>
<dbReference type="Proteomes" id="UP001153678">
    <property type="component" value="Unassembled WGS sequence"/>
</dbReference>
<dbReference type="EMBL" id="CAMKVN010006062">
    <property type="protein sequence ID" value="CAI2189799.1"/>
    <property type="molecule type" value="Genomic_DNA"/>
</dbReference>